<dbReference type="Proteomes" id="UP000199423">
    <property type="component" value="Unassembled WGS sequence"/>
</dbReference>
<keyword evidence="1" id="KW-0472">Membrane</keyword>
<evidence type="ECO:0000256" key="1">
    <source>
        <dbReference type="SAM" id="Phobius"/>
    </source>
</evidence>
<reference evidence="4" key="1">
    <citation type="submission" date="2016-10" db="EMBL/GenBank/DDBJ databases">
        <authorList>
            <person name="Varghese N."/>
            <person name="Submissions S."/>
        </authorList>
    </citation>
    <scope>NUCLEOTIDE SEQUENCE [LARGE SCALE GENOMIC DNA]</scope>
    <source>
        <strain evidence="4">DSM 1565</strain>
    </source>
</reference>
<evidence type="ECO:0000259" key="2">
    <source>
        <dbReference type="Pfam" id="PF09925"/>
    </source>
</evidence>
<sequence length="367" mass="39000">MWSPYKRRIKRDLERWQSNGWVSAEGRAAIAADVDSSGREFGLAPALGILASILFGFAAISFVAAHWEDMPRLGRLALLLACVWSGYGAAGWLATRGHTVLADAGVLFACGMFGASIMLISQMYNIGGNPSDGVLMWWVGTLLAGAVLRSNPALALAMILVCVWSFMETSERNEVHWPFLIGWALVTAAFIWQRWRPGLHLSALTLSAFVVSLGYQLDGGHQHGLVAMIGLLTAVAAIAAEKLRPDLDAAYDHIAAPLFAYALAVAFSGLFAQQFLEVPRMGTLIVLAAASLVLILGAIAYALSAGNRGALWVGYLGFSAEILTLYGVTVGTILGTSLFFLIAAIIVSLLAYAALNLARRATGGGLT</sequence>
<feature type="transmembrane region" description="Helical" evidence="1">
    <location>
        <begin position="175"/>
        <end position="192"/>
    </location>
</feature>
<feature type="transmembrane region" description="Helical" evidence="1">
    <location>
        <begin position="73"/>
        <end position="94"/>
    </location>
</feature>
<accession>A0A1I7NEN1</accession>
<dbReference type="Pfam" id="PF09925">
    <property type="entry name" value="DUF2157"/>
    <property type="match status" value="1"/>
</dbReference>
<proteinExistence type="predicted"/>
<keyword evidence="4" id="KW-1185">Reference proteome</keyword>
<evidence type="ECO:0000313" key="4">
    <source>
        <dbReference type="Proteomes" id="UP000199423"/>
    </source>
</evidence>
<feature type="transmembrane region" description="Helical" evidence="1">
    <location>
        <begin position="106"/>
        <end position="124"/>
    </location>
</feature>
<dbReference type="EMBL" id="FPCH01000002">
    <property type="protein sequence ID" value="SFV33006.1"/>
    <property type="molecule type" value="Genomic_DNA"/>
</dbReference>
<dbReference type="InterPro" id="IPR018677">
    <property type="entry name" value="DUF2157"/>
</dbReference>
<feature type="transmembrane region" description="Helical" evidence="1">
    <location>
        <begin position="323"/>
        <end position="352"/>
    </location>
</feature>
<feature type="transmembrane region" description="Helical" evidence="1">
    <location>
        <begin position="224"/>
        <end position="241"/>
    </location>
</feature>
<keyword evidence="1" id="KW-1133">Transmembrane helix</keyword>
<feature type="transmembrane region" description="Helical" evidence="1">
    <location>
        <begin position="136"/>
        <end position="163"/>
    </location>
</feature>
<dbReference type="OrthoDB" id="7353197at2"/>
<feature type="transmembrane region" description="Helical" evidence="1">
    <location>
        <begin position="284"/>
        <end position="303"/>
    </location>
</feature>
<dbReference type="RefSeq" id="WP_092867191.1">
    <property type="nucleotide sequence ID" value="NZ_FPCH01000002.1"/>
</dbReference>
<feature type="transmembrane region" description="Helical" evidence="1">
    <location>
        <begin position="46"/>
        <end position="67"/>
    </location>
</feature>
<dbReference type="AlphaFoldDB" id="A0A1I7NEN1"/>
<feature type="domain" description="DUF2157" evidence="2">
    <location>
        <begin position="14"/>
        <end position="153"/>
    </location>
</feature>
<dbReference type="STRING" id="51670.SAMN04488557_1803"/>
<keyword evidence="1" id="KW-0812">Transmembrane</keyword>
<organism evidence="3 4">
    <name type="scientific">Hyphomicrobium facile</name>
    <dbReference type="NCBI Taxonomy" id="51670"/>
    <lineage>
        <taxon>Bacteria</taxon>
        <taxon>Pseudomonadati</taxon>
        <taxon>Pseudomonadota</taxon>
        <taxon>Alphaproteobacteria</taxon>
        <taxon>Hyphomicrobiales</taxon>
        <taxon>Hyphomicrobiaceae</taxon>
        <taxon>Hyphomicrobium</taxon>
    </lineage>
</organism>
<evidence type="ECO:0000313" key="3">
    <source>
        <dbReference type="EMBL" id="SFV33006.1"/>
    </source>
</evidence>
<protein>
    <submittedName>
        <fullName evidence="3">Uncharacterized membrane protein</fullName>
    </submittedName>
</protein>
<feature type="transmembrane region" description="Helical" evidence="1">
    <location>
        <begin position="253"/>
        <end position="272"/>
    </location>
</feature>
<name>A0A1I7NEN1_9HYPH</name>
<gene>
    <name evidence="3" type="ORF">SAMN04488557_1803</name>
</gene>